<feature type="domain" description="HTH cro/C1-type" evidence="1">
    <location>
        <begin position="83"/>
        <end position="137"/>
    </location>
</feature>
<dbReference type="GO" id="GO:0003677">
    <property type="term" value="F:DNA binding"/>
    <property type="evidence" value="ECO:0007669"/>
    <property type="project" value="InterPro"/>
</dbReference>
<evidence type="ECO:0000259" key="1">
    <source>
        <dbReference type="PROSITE" id="PS50943"/>
    </source>
</evidence>
<protein>
    <submittedName>
        <fullName evidence="3">HTH cro/C1-type domain-containing protein</fullName>
    </submittedName>
</protein>
<dbReference type="AlphaFoldDB" id="A0A914YEW7"/>
<dbReference type="PROSITE" id="PS50943">
    <property type="entry name" value="HTH_CROC1"/>
    <property type="match status" value="1"/>
</dbReference>
<dbReference type="InterPro" id="IPR010982">
    <property type="entry name" value="Lambda_DNA-bd_dom_sf"/>
</dbReference>
<organism evidence="2 3">
    <name type="scientific">Panagrolaimus superbus</name>
    <dbReference type="NCBI Taxonomy" id="310955"/>
    <lineage>
        <taxon>Eukaryota</taxon>
        <taxon>Metazoa</taxon>
        <taxon>Ecdysozoa</taxon>
        <taxon>Nematoda</taxon>
        <taxon>Chromadorea</taxon>
        <taxon>Rhabditida</taxon>
        <taxon>Tylenchina</taxon>
        <taxon>Panagrolaimomorpha</taxon>
        <taxon>Panagrolaimoidea</taxon>
        <taxon>Panagrolaimidae</taxon>
        <taxon>Panagrolaimus</taxon>
    </lineage>
</organism>
<evidence type="ECO:0000313" key="3">
    <source>
        <dbReference type="WBParaSite" id="PSU_v2.g17850.t1"/>
    </source>
</evidence>
<dbReference type="Proteomes" id="UP000887577">
    <property type="component" value="Unplaced"/>
</dbReference>
<sequence length="139" mass="15422">MYELLFHPEAESEIYDLEPIMQAKVLKGLEKLEAKGPELRYPDTGIIQDGIKFSEVKAKALANPDVKKAYDEATQEEELRAVLIEMKKRAGLTSTEIAARMGVSQPAVSRLERNVSSASLTTLQRYAAACGMHIKLSLQ</sequence>
<dbReference type="GO" id="GO:0005634">
    <property type="term" value="C:nucleus"/>
    <property type="evidence" value="ECO:0007669"/>
    <property type="project" value="UniProtKB-ARBA"/>
</dbReference>
<name>A0A914YEW7_9BILA</name>
<dbReference type="Gene3D" id="1.10.260.40">
    <property type="entry name" value="lambda repressor-like DNA-binding domains"/>
    <property type="match status" value="1"/>
</dbReference>
<accession>A0A914YEW7</accession>
<reference evidence="3" key="1">
    <citation type="submission" date="2022-11" db="UniProtKB">
        <authorList>
            <consortium name="WormBaseParasite"/>
        </authorList>
    </citation>
    <scope>IDENTIFICATION</scope>
</reference>
<evidence type="ECO:0000313" key="2">
    <source>
        <dbReference type="Proteomes" id="UP000887577"/>
    </source>
</evidence>
<dbReference type="InterPro" id="IPR001387">
    <property type="entry name" value="Cro/C1-type_HTH"/>
</dbReference>
<dbReference type="SUPFAM" id="SSF47413">
    <property type="entry name" value="lambda repressor-like DNA-binding domains"/>
    <property type="match status" value="1"/>
</dbReference>
<dbReference type="CDD" id="cd00093">
    <property type="entry name" value="HTH_XRE"/>
    <property type="match status" value="1"/>
</dbReference>
<keyword evidence="2" id="KW-1185">Reference proteome</keyword>
<dbReference type="SMART" id="SM00530">
    <property type="entry name" value="HTH_XRE"/>
    <property type="match status" value="1"/>
</dbReference>
<dbReference type="WBParaSite" id="PSU_v2.g17850.t1">
    <property type="protein sequence ID" value="PSU_v2.g17850.t1"/>
    <property type="gene ID" value="PSU_v2.g17850"/>
</dbReference>
<dbReference type="Pfam" id="PF01381">
    <property type="entry name" value="HTH_3"/>
    <property type="match status" value="1"/>
</dbReference>
<proteinExistence type="predicted"/>